<comment type="caution">
    <text evidence="2">The sequence shown here is derived from an EMBL/GenBank/DDBJ whole genome shotgun (WGS) entry which is preliminary data.</text>
</comment>
<proteinExistence type="predicted"/>
<accession>A0AAW2WX59</accession>
<protein>
    <submittedName>
        <fullName evidence="2">Uncharacterized protein</fullName>
    </submittedName>
</protein>
<name>A0AAW2WX59_9LAMI</name>
<reference evidence="2" key="1">
    <citation type="submission" date="2020-06" db="EMBL/GenBank/DDBJ databases">
        <authorList>
            <person name="Li T."/>
            <person name="Hu X."/>
            <person name="Zhang T."/>
            <person name="Song X."/>
            <person name="Zhang H."/>
            <person name="Dai N."/>
            <person name="Sheng W."/>
            <person name="Hou X."/>
            <person name="Wei L."/>
        </authorList>
    </citation>
    <scope>NUCLEOTIDE SEQUENCE</scope>
    <source>
        <strain evidence="2">KEN1</strain>
        <tissue evidence="2">Leaf</tissue>
    </source>
</reference>
<feature type="region of interest" description="Disordered" evidence="1">
    <location>
        <begin position="19"/>
        <end position="60"/>
    </location>
</feature>
<dbReference type="AlphaFoldDB" id="A0AAW2WX59"/>
<evidence type="ECO:0000256" key="1">
    <source>
        <dbReference type="SAM" id="MobiDB-lite"/>
    </source>
</evidence>
<dbReference type="EMBL" id="JACGWN010000006">
    <property type="protein sequence ID" value="KAL0445514.1"/>
    <property type="molecule type" value="Genomic_DNA"/>
</dbReference>
<feature type="compositionally biased region" description="Basic and acidic residues" evidence="1">
    <location>
        <begin position="20"/>
        <end position="29"/>
    </location>
</feature>
<sequence>MLARARKYMNLEDAWLVRRSSRDSRRENELSSSNRNKGQPRGCFSPLDPKNEHYTPFITT</sequence>
<evidence type="ECO:0000313" key="2">
    <source>
        <dbReference type="EMBL" id="KAL0445514.1"/>
    </source>
</evidence>
<gene>
    <name evidence="2" type="ORF">Slati_1679300</name>
</gene>
<organism evidence="2">
    <name type="scientific">Sesamum latifolium</name>
    <dbReference type="NCBI Taxonomy" id="2727402"/>
    <lineage>
        <taxon>Eukaryota</taxon>
        <taxon>Viridiplantae</taxon>
        <taxon>Streptophyta</taxon>
        <taxon>Embryophyta</taxon>
        <taxon>Tracheophyta</taxon>
        <taxon>Spermatophyta</taxon>
        <taxon>Magnoliopsida</taxon>
        <taxon>eudicotyledons</taxon>
        <taxon>Gunneridae</taxon>
        <taxon>Pentapetalae</taxon>
        <taxon>asterids</taxon>
        <taxon>lamiids</taxon>
        <taxon>Lamiales</taxon>
        <taxon>Pedaliaceae</taxon>
        <taxon>Sesamum</taxon>
    </lineage>
</organism>
<reference evidence="2" key="2">
    <citation type="journal article" date="2024" name="Plant">
        <title>Genomic evolution and insights into agronomic trait innovations of Sesamum species.</title>
        <authorList>
            <person name="Miao H."/>
            <person name="Wang L."/>
            <person name="Qu L."/>
            <person name="Liu H."/>
            <person name="Sun Y."/>
            <person name="Le M."/>
            <person name="Wang Q."/>
            <person name="Wei S."/>
            <person name="Zheng Y."/>
            <person name="Lin W."/>
            <person name="Duan Y."/>
            <person name="Cao H."/>
            <person name="Xiong S."/>
            <person name="Wang X."/>
            <person name="Wei L."/>
            <person name="Li C."/>
            <person name="Ma Q."/>
            <person name="Ju M."/>
            <person name="Zhao R."/>
            <person name="Li G."/>
            <person name="Mu C."/>
            <person name="Tian Q."/>
            <person name="Mei H."/>
            <person name="Zhang T."/>
            <person name="Gao T."/>
            <person name="Zhang H."/>
        </authorList>
    </citation>
    <scope>NUCLEOTIDE SEQUENCE</scope>
    <source>
        <strain evidence="2">KEN1</strain>
    </source>
</reference>